<dbReference type="Pfam" id="PF09593">
    <property type="entry name" value="Pathogen_betaC1"/>
    <property type="match status" value="1"/>
</dbReference>
<evidence type="ECO:0000313" key="2">
    <source>
        <dbReference type="EMBL" id="AHX03041.1"/>
    </source>
</evidence>
<reference evidence="2" key="1">
    <citation type="journal article" date="2014" name="Plant Dis.">
        <title>Detection of Satellite DNA Beta in Tomato Plants with Tomato Yellow Leaf Curl Disease in Jordan.</title>
        <authorList>
            <person name="Anfoka G."/>
            <person name="Haj Ahmad F."/>
            <person name="Altaleb M."/>
            <person name="Abadi M."/>
        </authorList>
    </citation>
    <scope>NUCLEOTIDE SEQUENCE</scope>
    <source>
        <strain evidence="2">Homra</strain>
    </source>
</reference>
<sequence length="117" mass="13624">MTITLRNTKGVHFRVDVFLKDDHIDCKIEVTATKGSYLRKSTFIIPYHFADVFIPFDFNGSEEEIMHGLRNMFKDTTHQMIRTEELVDVVDMVMAENVNVLGMELINHYRIINKSSV</sequence>
<reference evidence="2" key="2">
    <citation type="submission" date="2014-01" db="EMBL/GenBank/DDBJ databases">
        <authorList>
            <person name="Anfoka G.H."/>
            <person name="Haj Ahmad F.W."/>
            <person name="Al-Taleb M.M."/>
        </authorList>
    </citation>
    <scope>NUCLEOTIDE SEQUENCE</scope>
    <source>
        <strain evidence="2">Homra</strain>
    </source>
</reference>
<dbReference type="InterPro" id="IPR018583">
    <property type="entry name" value="CLCuD_DNA-betaC1"/>
</dbReference>
<organism evidence="2">
    <name type="scientific">OkLCV satDNA 10</name>
    <dbReference type="NCBI Taxonomy" id="186810"/>
    <lineage>
        <taxon>Viruses</taxon>
        <taxon>Viruses incertae sedis</taxon>
        <taxon>Tolecusatellitidae</taxon>
        <taxon>Betasatellite</taxon>
        <taxon>Betasatellite abelmoschusinvolutionis</taxon>
        <taxon>Okra leaf curl betasatellite</taxon>
    </lineage>
</organism>
<accession>A0A023NM23</accession>
<protein>
    <submittedName>
        <fullName evidence="2">C1</fullName>
    </submittedName>
</protein>
<proteinExistence type="predicted"/>
<name>A0A023NM23_9VIRU</name>
<dbReference type="EMBL" id="KJ396939">
    <property type="protein sequence ID" value="AHX03041.1"/>
    <property type="molecule type" value="Genomic_DNA"/>
</dbReference>
<evidence type="ECO:0000259" key="1">
    <source>
        <dbReference type="Pfam" id="PF09593"/>
    </source>
</evidence>
<feature type="domain" description="Cotton leaf-curl disease DNA-betaC1" evidence="1">
    <location>
        <begin position="2"/>
        <end position="117"/>
    </location>
</feature>